<protein>
    <submittedName>
        <fullName evidence="2">Uncharacterized protein</fullName>
    </submittedName>
</protein>
<name>A0A8R7P7A3_TRIUA</name>
<sequence>MLELVLVLPLRRRGRLLRRRLLRVHGEAGVLRERAGAPVLELMDLRRLWLRRLGDGDLDGRRRLLHVPGRRVGEPEHGRIRLRLLGRRGDGRPGSRAPSSAVEVEERADPPQAIVGLEDDLGGAELEHAGAEGDADHGAEAEGVGLPGPLAGRAGEPRGDPGGLAGEERLARQAHPVGEGLGHGDEEEPLGVRDLLLDGLVGRGGASPGYERVELPEDALAVLLLGGGGRGGLLAALVGVVAALVVAVAPAEERGAGVGGGLPEDGVGPGLPGALDDGLQALLQCVLVEGRLLRHGGRRRRGGRRAPGEGRHVGGGHEGLHHGGVVVRPQVHRAGAGAGVRGGGGRGMDGRERKQARGEGGEGEMGKVGMDWW</sequence>
<reference evidence="3" key="1">
    <citation type="journal article" date="2013" name="Nature">
        <title>Draft genome of the wheat A-genome progenitor Triticum urartu.</title>
        <authorList>
            <person name="Ling H.Q."/>
            <person name="Zhao S."/>
            <person name="Liu D."/>
            <person name="Wang J."/>
            <person name="Sun H."/>
            <person name="Zhang C."/>
            <person name="Fan H."/>
            <person name="Li D."/>
            <person name="Dong L."/>
            <person name="Tao Y."/>
            <person name="Gao C."/>
            <person name="Wu H."/>
            <person name="Li Y."/>
            <person name="Cui Y."/>
            <person name="Guo X."/>
            <person name="Zheng S."/>
            <person name="Wang B."/>
            <person name="Yu K."/>
            <person name="Liang Q."/>
            <person name="Yang W."/>
            <person name="Lou X."/>
            <person name="Chen J."/>
            <person name="Feng M."/>
            <person name="Jian J."/>
            <person name="Zhang X."/>
            <person name="Luo G."/>
            <person name="Jiang Y."/>
            <person name="Liu J."/>
            <person name="Wang Z."/>
            <person name="Sha Y."/>
            <person name="Zhang B."/>
            <person name="Wu H."/>
            <person name="Tang D."/>
            <person name="Shen Q."/>
            <person name="Xue P."/>
            <person name="Zou S."/>
            <person name="Wang X."/>
            <person name="Liu X."/>
            <person name="Wang F."/>
            <person name="Yang Y."/>
            <person name="An X."/>
            <person name="Dong Z."/>
            <person name="Zhang K."/>
            <person name="Zhang X."/>
            <person name="Luo M.C."/>
            <person name="Dvorak J."/>
            <person name="Tong Y."/>
            <person name="Wang J."/>
            <person name="Yang H."/>
            <person name="Li Z."/>
            <person name="Wang D."/>
            <person name="Zhang A."/>
            <person name="Wang J."/>
        </authorList>
    </citation>
    <scope>NUCLEOTIDE SEQUENCE</scope>
    <source>
        <strain evidence="3">cv. G1812</strain>
    </source>
</reference>
<keyword evidence="3" id="KW-1185">Reference proteome</keyword>
<feature type="region of interest" description="Disordered" evidence="1">
    <location>
        <begin position="297"/>
        <end position="323"/>
    </location>
</feature>
<evidence type="ECO:0000256" key="1">
    <source>
        <dbReference type="SAM" id="MobiDB-lite"/>
    </source>
</evidence>
<proteinExistence type="predicted"/>
<feature type="compositionally biased region" description="Basic and acidic residues" evidence="1">
    <location>
        <begin position="130"/>
        <end position="140"/>
    </location>
</feature>
<reference evidence="2" key="2">
    <citation type="submission" date="2018-03" db="EMBL/GenBank/DDBJ databases">
        <title>The Triticum urartu genome reveals the dynamic nature of wheat genome evolution.</title>
        <authorList>
            <person name="Ling H."/>
            <person name="Ma B."/>
            <person name="Shi X."/>
            <person name="Liu H."/>
            <person name="Dong L."/>
            <person name="Sun H."/>
            <person name="Cao Y."/>
            <person name="Gao Q."/>
            <person name="Zheng S."/>
            <person name="Li Y."/>
            <person name="Yu Y."/>
            <person name="Du H."/>
            <person name="Qi M."/>
            <person name="Li Y."/>
            <person name="Yu H."/>
            <person name="Cui Y."/>
            <person name="Wang N."/>
            <person name="Chen C."/>
            <person name="Wu H."/>
            <person name="Zhao Y."/>
            <person name="Zhang J."/>
            <person name="Li Y."/>
            <person name="Zhou W."/>
            <person name="Zhang B."/>
            <person name="Hu W."/>
            <person name="Eijk M."/>
            <person name="Tang J."/>
            <person name="Witsenboer H."/>
            <person name="Zhao S."/>
            <person name="Li Z."/>
            <person name="Zhang A."/>
            <person name="Wang D."/>
            <person name="Liang C."/>
        </authorList>
    </citation>
    <scope>NUCLEOTIDE SEQUENCE [LARGE SCALE GENOMIC DNA]</scope>
    <source>
        <strain evidence="2">cv. G1812</strain>
    </source>
</reference>
<reference evidence="2" key="3">
    <citation type="submission" date="2022-06" db="UniProtKB">
        <authorList>
            <consortium name="EnsemblPlants"/>
        </authorList>
    </citation>
    <scope>IDENTIFICATION</scope>
</reference>
<accession>A0A8R7P7A3</accession>
<organism evidence="2 3">
    <name type="scientific">Triticum urartu</name>
    <name type="common">Red wild einkorn</name>
    <name type="synonym">Crithodium urartu</name>
    <dbReference type="NCBI Taxonomy" id="4572"/>
    <lineage>
        <taxon>Eukaryota</taxon>
        <taxon>Viridiplantae</taxon>
        <taxon>Streptophyta</taxon>
        <taxon>Embryophyta</taxon>
        <taxon>Tracheophyta</taxon>
        <taxon>Spermatophyta</taxon>
        <taxon>Magnoliopsida</taxon>
        <taxon>Liliopsida</taxon>
        <taxon>Poales</taxon>
        <taxon>Poaceae</taxon>
        <taxon>BOP clade</taxon>
        <taxon>Pooideae</taxon>
        <taxon>Triticodae</taxon>
        <taxon>Triticeae</taxon>
        <taxon>Triticinae</taxon>
        <taxon>Triticum</taxon>
    </lineage>
</organism>
<feature type="compositionally biased region" description="Basic and acidic residues" evidence="1">
    <location>
        <begin position="348"/>
        <end position="360"/>
    </location>
</feature>
<feature type="compositionally biased region" description="Gly residues" evidence="1">
    <location>
        <begin position="336"/>
        <end position="347"/>
    </location>
</feature>
<dbReference type="EnsemblPlants" id="TuG1812G0100002326.01.T01">
    <property type="protein sequence ID" value="TuG1812G0100002326.01.T01.cds267292"/>
    <property type="gene ID" value="TuG1812G0100002326.01"/>
</dbReference>
<dbReference type="Gramene" id="TuG1812G0100002326.01.T01">
    <property type="protein sequence ID" value="TuG1812G0100002326.01.T01.cds267292"/>
    <property type="gene ID" value="TuG1812G0100002326.01"/>
</dbReference>
<evidence type="ECO:0000313" key="2">
    <source>
        <dbReference type="EnsemblPlants" id="TuG1812G0100002326.01.T01.cds267292"/>
    </source>
</evidence>
<dbReference type="AlphaFoldDB" id="A0A8R7P7A3"/>
<evidence type="ECO:0000313" key="3">
    <source>
        <dbReference type="Proteomes" id="UP000015106"/>
    </source>
</evidence>
<feature type="region of interest" description="Disordered" evidence="1">
    <location>
        <begin position="335"/>
        <end position="373"/>
    </location>
</feature>
<dbReference type="Proteomes" id="UP000015106">
    <property type="component" value="Chromosome 1"/>
</dbReference>
<feature type="region of interest" description="Disordered" evidence="1">
    <location>
        <begin position="130"/>
        <end position="166"/>
    </location>
</feature>
<feature type="region of interest" description="Disordered" evidence="1">
    <location>
        <begin position="86"/>
        <end position="112"/>
    </location>
</feature>